<protein>
    <submittedName>
        <fullName evidence="1">Uncharacterized protein</fullName>
    </submittedName>
</protein>
<keyword evidence="2" id="KW-1185">Reference proteome</keyword>
<name>A0ABN0B0V4_9ACTN</name>
<dbReference type="Proteomes" id="UP000004431">
    <property type="component" value="Unassembled WGS sequence"/>
</dbReference>
<organism evidence="1 2">
    <name type="scientific">Fannyhessea vaginae PB189-T1-4</name>
    <dbReference type="NCBI Taxonomy" id="866774"/>
    <lineage>
        <taxon>Bacteria</taxon>
        <taxon>Bacillati</taxon>
        <taxon>Actinomycetota</taxon>
        <taxon>Coriobacteriia</taxon>
        <taxon>Coriobacteriales</taxon>
        <taxon>Atopobiaceae</taxon>
        <taxon>Fannyhessea</taxon>
    </lineage>
</organism>
<reference evidence="1 2" key="1">
    <citation type="submission" date="2010-08" db="EMBL/GenBank/DDBJ databases">
        <authorList>
            <person name="Durkin A.S."/>
            <person name="Madupu R."/>
            <person name="Torralba M."/>
            <person name="Gillis M."/>
            <person name="Methe B."/>
            <person name="Sutton G."/>
            <person name="Nelson K.E."/>
        </authorList>
    </citation>
    <scope>NUCLEOTIDE SEQUENCE [LARGE SCALE GENOMIC DNA]</scope>
    <source>
        <strain evidence="1 2">PB189-T1-4</strain>
    </source>
</reference>
<proteinExistence type="predicted"/>
<comment type="caution">
    <text evidence="1">The sequence shown here is derived from an EMBL/GenBank/DDBJ whole genome shotgun (WGS) entry which is preliminary data.</text>
</comment>
<gene>
    <name evidence="1" type="ORF">HMPREF9248_0413</name>
</gene>
<sequence>MHMPRVASFVLRVACALAVLPWLRGRAARKTYLPQHVRT</sequence>
<evidence type="ECO:0000313" key="2">
    <source>
        <dbReference type="Proteomes" id="UP000004431"/>
    </source>
</evidence>
<dbReference type="EMBL" id="AEDQ01000016">
    <property type="protein sequence ID" value="EFL44435.1"/>
    <property type="molecule type" value="Genomic_DNA"/>
</dbReference>
<accession>A0ABN0B0V4</accession>
<evidence type="ECO:0000313" key="1">
    <source>
        <dbReference type="EMBL" id="EFL44435.1"/>
    </source>
</evidence>